<feature type="domain" description="NodB homology" evidence="1">
    <location>
        <begin position="55"/>
        <end position="234"/>
    </location>
</feature>
<dbReference type="CDD" id="cd10959">
    <property type="entry name" value="CE4_NodB_like_3"/>
    <property type="match status" value="1"/>
</dbReference>
<evidence type="ECO:0000259" key="1">
    <source>
        <dbReference type="PROSITE" id="PS51677"/>
    </source>
</evidence>
<gene>
    <name evidence="2" type="ORF">BSZ37_14410</name>
</gene>
<dbReference type="InterPro" id="IPR050248">
    <property type="entry name" value="Polysacc_deacetylase_ArnD"/>
</dbReference>
<reference evidence="2 3" key="1">
    <citation type="submission" date="2016-11" db="EMBL/GenBank/DDBJ databases">
        <title>Study of marine rhodopsin-containing bacteria.</title>
        <authorList>
            <person name="Yoshizawa S."/>
            <person name="Kumagai Y."/>
            <person name="Kogure K."/>
        </authorList>
    </citation>
    <scope>NUCLEOTIDE SEQUENCE [LARGE SCALE GENOMIC DNA]</scope>
    <source>
        <strain evidence="2 3">SAORIC-28</strain>
    </source>
</reference>
<evidence type="ECO:0000313" key="3">
    <source>
        <dbReference type="Proteomes" id="UP000216339"/>
    </source>
</evidence>
<dbReference type="InterPro" id="IPR002509">
    <property type="entry name" value="NODB_dom"/>
</dbReference>
<dbReference type="EMBL" id="MQWD01000001">
    <property type="protein sequence ID" value="PAP77548.1"/>
    <property type="molecule type" value="Genomic_DNA"/>
</dbReference>
<accession>A0A271J2Q0</accession>
<comment type="caution">
    <text evidence="2">The sequence shown here is derived from an EMBL/GenBank/DDBJ whole genome shotgun (WGS) entry which is preliminary data.</text>
</comment>
<proteinExistence type="predicted"/>
<dbReference type="GO" id="GO:0005975">
    <property type="term" value="P:carbohydrate metabolic process"/>
    <property type="evidence" value="ECO:0007669"/>
    <property type="project" value="InterPro"/>
</dbReference>
<dbReference type="Gene3D" id="3.20.20.370">
    <property type="entry name" value="Glycoside hydrolase/deacetylase"/>
    <property type="match status" value="1"/>
</dbReference>
<protein>
    <recommendedName>
        <fullName evidence="1">NodB homology domain-containing protein</fullName>
    </recommendedName>
</protein>
<dbReference type="PANTHER" id="PTHR10587">
    <property type="entry name" value="GLYCOSYL TRANSFERASE-RELATED"/>
    <property type="match status" value="1"/>
</dbReference>
<evidence type="ECO:0000313" key="2">
    <source>
        <dbReference type="EMBL" id="PAP77548.1"/>
    </source>
</evidence>
<dbReference type="PROSITE" id="PS51677">
    <property type="entry name" value="NODB"/>
    <property type="match status" value="1"/>
</dbReference>
<name>A0A271J2Q0_9BACT</name>
<dbReference type="GO" id="GO:0016810">
    <property type="term" value="F:hydrolase activity, acting on carbon-nitrogen (but not peptide) bonds"/>
    <property type="evidence" value="ECO:0007669"/>
    <property type="project" value="InterPro"/>
</dbReference>
<dbReference type="InterPro" id="IPR011330">
    <property type="entry name" value="Glyco_hydro/deAcase_b/a-brl"/>
</dbReference>
<dbReference type="Proteomes" id="UP000216339">
    <property type="component" value="Unassembled WGS sequence"/>
</dbReference>
<dbReference type="Pfam" id="PF01522">
    <property type="entry name" value="Polysacc_deac_1"/>
    <property type="match status" value="1"/>
</dbReference>
<keyword evidence="3" id="KW-1185">Reference proteome</keyword>
<dbReference type="PANTHER" id="PTHR10587:SF137">
    <property type="entry name" value="4-DEOXY-4-FORMAMIDO-L-ARABINOSE-PHOSPHOUNDECAPRENOL DEFORMYLASE ARND-RELATED"/>
    <property type="match status" value="1"/>
</dbReference>
<dbReference type="SUPFAM" id="SSF88713">
    <property type="entry name" value="Glycoside hydrolase/deacetylase"/>
    <property type="match status" value="1"/>
</dbReference>
<sequence>MDTPVVRRGRWHLAAHFPPAPLPFQRFRDSLLPRALGPLVPGAIVRGPTHVEGRPCLYVTVDDGPDAEGSPRWLDVLARHDARAVFFLSAGRAKDHPDLVRQFAEAGHRVGSHGDDHVSGWRSPRAVRASFERAERVLESLVRAPVRDVRPPYGRVTPGLVRWAREGRRRIVLWDLMPGDFLPSRSPSALADEIVRLVRPGSILALHDGPPARRAVAALDLALPRLAAAGWTVPLLPAP</sequence>
<dbReference type="AlphaFoldDB" id="A0A271J2Q0"/>
<organism evidence="2 3">
    <name type="scientific">Rubrivirga marina</name>
    <dbReference type="NCBI Taxonomy" id="1196024"/>
    <lineage>
        <taxon>Bacteria</taxon>
        <taxon>Pseudomonadati</taxon>
        <taxon>Rhodothermota</taxon>
        <taxon>Rhodothermia</taxon>
        <taxon>Rhodothermales</taxon>
        <taxon>Rubricoccaceae</taxon>
        <taxon>Rubrivirga</taxon>
    </lineage>
</organism>